<dbReference type="Proteomes" id="UP001652628">
    <property type="component" value="Chromosome 2"/>
</dbReference>
<reference evidence="2" key="2">
    <citation type="submission" date="2025-08" db="UniProtKB">
        <authorList>
            <consortium name="RefSeq"/>
        </authorList>
    </citation>
    <scope>IDENTIFICATION</scope>
</reference>
<gene>
    <name evidence="2" type="primary">LOC139354067</name>
</gene>
<evidence type="ECO:0000313" key="2">
    <source>
        <dbReference type="RefSeq" id="XP_070854411.1"/>
    </source>
</evidence>
<sequence length="128" mass="13751">MMNPKYPTCSVLRKSWISSASHPSIQRRGCEDAVGLPSRLPYTTFEPNYIIQMASVDTDIVAFQVSVPASFQGLSLNSMTPNRSILSTSANSSCCFAGDTGKNLSLTSTAPSTNWIECSTMLLSLFGG</sequence>
<accession>A0ABM4TWR3</accession>
<reference evidence="1" key="1">
    <citation type="submission" date="2025-05" db="UniProtKB">
        <authorList>
            <consortium name="RefSeq"/>
        </authorList>
    </citation>
    <scope>NUCLEOTIDE SEQUENCE [LARGE SCALE GENOMIC DNA]</scope>
</reference>
<name>A0ABM4TWR3_DROSZ</name>
<organism evidence="1 2">
    <name type="scientific">Drosophila suzukii</name>
    <name type="common">Spotted-wing drosophila fruit fly</name>
    <dbReference type="NCBI Taxonomy" id="28584"/>
    <lineage>
        <taxon>Eukaryota</taxon>
        <taxon>Metazoa</taxon>
        <taxon>Ecdysozoa</taxon>
        <taxon>Arthropoda</taxon>
        <taxon>Hexapoda</taxon>
        <taxon>Insecta</taxon>
        <taxon>Pterygota</taxon>
        <taxon>Neoptera</taxon>
        <taxon>Endopterygota</taxon>
        <taxon>Diptera</taxon>
        <taxon>Brachycera</taxon>
        <taxon>Muscomorpha</taxon>
        <taxon>Ephydroidea</taxon>
        <taxon>Drosophilidae</taxon>
        <taxon>Drosophila</taxon>
        <taxon>Sophophora</taxon>
    </lineage>
</organism>
<keyword evidence="1" id="KW-1185">Reference proteome</keyword>
<evidence type="ECO:0000313" key="1">
    <source>
        <dbReference type="Proteomes" id="UP001652628"/>
    </source>
</evidence>
<dbReference type="RefSeq" id="XP_070854411.1">
    <property type="nucleotide sequence ID" value="XM_070998310.1"/>
</dbReference>
<protein>
    <submittedName>
        <fullName evidence="2">Uncharacterized protein</fullName>
    </submittedName>
</protein>
<dbReference type="GeneID" id="139354067"/>
<proteinExistence type="predicted"/>